<keyword evidence="9" id="KW-1185">Reference proteome</keyword>
<evidence type="ECO:0000256" key="1">
    <source>
        <dbReference type="ARBA" id="ARBA00004323"/>
    </source>
</evidence>
<dbReference type="EMBL" id="CVRI01000012">
    <property type="protein sequence ID" value="CRK89319.1"/>
    <property type="molecule type" value="Genomic_DNA"/>
</dbReference>
<feature type="domain" description="Ricin B lectin" evidence="7">
    <location>
        <begin position="471"/>
        <end position="601"/>
    </location>
</feature>
<evidence type="ECO:0000256" key="2">
    <source>
        <dbReference type="ARBA" id="ARBA00022734"/>
    </source>
</evidence>
<sequence length="639" mass="74604">MLERSCRRVYRKYKIRIRNVKEIRLKKILSLICLILFTIFLLQLVNDENVNLDVSHQAFTYKEPFKSYFRYNHNNSELKDWHDYVTIVRESQRTGDGEQGKAVIVADEYKNESESLFEIYHHNAFVSERIAKDRSVPDVRPEACKHFKYLSELPSVSVIIPFRDEAFSTLLRTVHSVVTRSPPELLKEVILANDVSENEYLYGGLEEYVEEHFGSKVKIRVMPERYGLIKTRLAAARIAKGDVLVFLDCHTEANVNWLPPLIEPIAKNYRIVTCPYIDVINANTYAYEGRTSGARGGFSWDMVYEFMSVRPGDQSDEADPYENPIMMGCAFAISSKFFWELGGYDNALDIWGGEQYELSFKTWLCGGKLLDIPCSRVAHLYRKRVIEKIPNKSGYNTRNHMRVAEIWMDEYKNVFYGKDPQRFEGMEFGDISYMLNIKKKLKCKPFKYFLEVVAPDIVDRYPPYEPPTFAYGAIQSVSHSNLCIDVMKITASNPVELYPCFKNLTHPSRHQRFRLRLHRDISVEASSNFCLDVDKSNNVILYNCFFHQTHPQYFRYDIDTKQIYCGHVTKNNKCIDCDPIKKTVFAAPCNKNSLTQKWHWGVTNETMLRNWPDYGKPLKDEGDIKYFKLKKDKLKENLI</sequence>
<reference evidence="8 9" key="1">
    <citation type="submission" date="2015-04" db="EMBL/GenBank/DDBJ databases">
        <authorList>
            <person name="Syromyatnikov M.Y."/>
            <person name="Popov V.N."/>
        </authorList>
    </citation>
    <scope>NUCLEOTIDE SEQUENCE [LARGE SCALE GENOMIC DNA]</scope>
</reference>
<evidence type="ECO:0000256" key="5">
    <source>
        <dbReference type="ARBA" id="ARBA00023180"/>
    </source>
</evidence>
<comment type="cofactor">
    <cofactor evidence="6">
        <name>Mn(2+)</name>
        <dbReference type="ChEBI" id="CHEBI:29035"/>
    </cofactor>
</comment>
<dbReference type="InterPro" id="IPR000772">
    <property type="entry name" value="Ricin_B_lectin"/>
</dbReference>
<dbReference type="OrthoDB" id="6159198at2759"/>
<evidence type="ECO:0000256" key="4">
    <source>
        <dbReference type="ARBA" id="ARBA00023157"/>
    </source>
</evidence>
<dbReference type="InterPro" id="IPR035992">
    <property type="entry name" value="Ricin_B-like_lectins"/>
</dbReference>
<keyword evidence="2 6" id="KW-0430">Lectin</keyword>
<proteinExistence type="inferred from homology"/>
<evidence type="ECO:0000259" key="7">
    <source>
        <dbReference type="SMART" id="SM00458"/>
    </source>
</evidence>
<dbReference type="SUPFAM" id="SSF50370">
    <property type="entry name" value="Ricin B-like lectins"/>
    <property type="match status" value="1"/>
</dbReference>
<dbReference type="GO" id="GO:0004653">
    <property type="term" value="F:polypeptide N-acetylgalactosaminyltransferase activity"/>
    <property type="evidence" value="ECO:0007669"/>
    <property type="project" value="TreeGrafter"/>
</dbReference>
<evidence type="ECO:0000256" key="6">
    <source>
        <dbReference type="RuleBase" id="RU361242"/>
    </source>
</evidence>
<dbReference type="Proteomes" id="UP000183832">
    <property type="component" value="Unassembled WGS sequence"/>
</dbReference>
<dbReference type="GO" id="GO:0030246">
    <property type="term" value="F:carbohydrate binding"/>
    <property type="evidence" value="ECO:0007669"/>
    <property type="project" value="UniProtKB-KW"/>
</dbReference>
<keyword evidence="5" id="KW-0325">Glycoprotein</keyword>
<keyword evidence="6" id="KW-0328">Glycosyltransferase</keyword>
<keyword evidence="6" id="KW-0464">Manganese</keyword>
<dbReference type="Pfam" id="PF00652">
    <property type="entry name" value="Ricin_B_lectin"/>
    <property type="match status" value="1"/>
</dbReference>
<dbReference type="PROSITE" id="PS50231">
    <property type="entry name" value="RICIN_B_LECTIN"/>
    <property type="match status" value="1"/>
</dbReference>
<gene>
    <name evidence="8" type="ORF">CLUMA_CG003078</name>
</gene>
<keyword evidence="6" id="KW-0808">Transferase</keyword>
<comment type="subcellular location">
    <subcellularLocation>
        <location evidence="1 6">Golgi apparatus membrane</location>
        <topology evidence="1 6">Single-pass type II membrane protein</topology>
    </subcellularLocation>
</comment>
<dbReference type="InterPro" id="IPR001173">
    <property type="entry name" value="Glyco_trans_2-like"/>
</dbReference>
<comment type="pathway">
    <text evidence="6">Protein modification; protein glycosylation.</text>
</comment>
<dbReference type="Pfam" id="PF00535">
    <property type="entry name" value="Glycos_transf_2"/>
    <property type="match status" value="1"/>
</dbReference>
<dbReference type="PANTHER" id="PTHR11675:SF134">
    <property type="entry name" value="N-ACETYLGALACTOSAMINYLTRANSFERASE 4-RELATED"/>
    <property type="match status" value="1"/>
</dbReference>
<dbReference type="Gene3D" id="3.90.550.10">
    <property type="entry name" value="Spore Coat Polysaccharide Biosynthesis Protein SpsA, Chain A"/>
    <property type="match status" value="1"/>
</dbReference>
<evidence type="ECO:0000313" key="9">
    <source>
        <dbReference type="Proteomes" id="UP000183832"/>
    </source>
</evidence>
<dbReference type="GO" id="GO:0006493">
    <property type="term" value="P:protein O-linked glycosylation"/>
    <property type="evidence" value="ECO:0007669"/>
    <property type="project" value="TreeGrafter"/>
</dbReference>
<dbReference type="Gene3D" id="2.80.10.50">
    <property type="match status" value="1"/>
</dbReference>
<dbReference type="SUPFAM" id="SSF53448">
    <property type="entry name" value="Nucleotide-diphospho-sugar transferases"/>
    <property type="match status" value="1"/>
</dbReference>
<dbReference type="GO" id="GO:0000139">
    <property type="term" value="C:Golgi membrane"/>
    <property type="evidence" value="ECO:0007669"/>
    <property type="project" value="UniProtKB-SubCell"/>
</dbReference>
<dbReference type="EC" id="2.4.1.-" evidence="6"/>
<dbReference type="STRING" id="568069.A0A1J1HMP0"/>
<keyword evidence="3 6" id="KW-0333">Golgi apparatus</keyword>
<organism evidence="8 9">
    <name type="scientific">Clunio marinus</name>
    <dbReference type="NCBI Taxonomy" id="568069"/>
    <lineage>
        <taxon>Eukaryota</taxon>
        <taxon>Metazoa</taxon>
        <taxon>Ecdysozoa</taxon>
        <taxon>Arthropoda</taxon>
        <taxon>Hexapoda</taxon>
        <taxon>Insecta</taxon>
        <taxon>Pterygota</taxon>
        <taxon>Neoptera</taxon>
        <taxon>Endopterygota</taxon>
        <taxon>Diptera</taxon>
        <taxon>Nematocera</taxon>
        <taxon>Chironomoidea</taxon>
        <taxon>Chironomidae</taxon>
        <taxon>Clunio</taxon>
    </lineage>
</organism>
<dbReference type="UniPathway" id="UPA00378"/>
<evidence type="ECO:0000256" key="3">
    <source>
        <dbReference type="ARBA" id="ARBA00023034"/>
    </source>
</evidence>
<protein>
    <recommendedName>
        <fullName evidence="6">Polypeptide N-acetylgalactosaminyltransferase</fullName>
        <ecNumber evidence="6">2.4.1.-</ecNumber>
    </recommendedName>
    <alternativeName>
        <fullName evidence="6">Protein-UDP acetylgalactosaminyltransferase</fullName>
    </alternativeName>
</protein>
<accession>A0A1J1HMP0</accession>
<keyword evidence="4 6" id="KW-1015">Disulfide bond</keyword>
<dbReference type="AlphaFoldDB" id="A0A1J1HMP0"/>
<dbReference type="InterPro" id="IPR029044">
    <property type="entry name" value="Nucleotide-diphossugar_trans"/>
</dbReference>
<evidence type="ECO:0000313" key="8">
    <source>
        <dbReference type="EMBL" id="CRK89319.1"/>
    </source>
</evidence>
<dbReference type="PANTHER" id="PTHR11675">
    <property type="entry name" value="N-ACETYLGALACTOSAMINYLTRANSFERASE"/>
    <property type="match status" value="1"/>
</dbReference>
<name>A0A1J1HMP0_9DIPT</name>
<dbReference type="SMART" id="SM00458">
    <property type="entry name" value="RICIN"/>
    <property type="match status" value="1"/>
</dbReference>
<comment type="similarity">
    <text evidence="6">Belongs to the glycosyltransferase 2 family. GalNAc-T subfamily.</text>
</comment>